<feature type="binding site" evidence="12">
    <location>
        <position position="96"/>
    </location>
    <ligand>
        <name>Mg(2+)</name>
        <dbReference type="ChEBI" id="CHEBI:18420"/>
        <label>1</label>
    </ligand>
</feature>
<dbReference type="FunFam" id="3.30.540.10:FF:000002">
    <property type="entry name" value="Fructose-1,6-bisphosphatase class 1"/>
    <property type="match status" value="1"/>
</dbReference>
<dbReference type="GO" id="GO:0006002">
    <property type="term" value="P:fructose 6-phosphate metabolic process"/>
    <property type="evidence" value="ECO:0007669"/>
    <property type="project" value="TreeGrafter"/>
</dbReference>
<dbReference type="NCBIfam" id="NF006779">
    <property type="entry name" value="PRK09293.1-3"/>
    <property type="match status" value="1"/>
</dbReference>
<proteinExistence type="inferred from homology"/>
<feature type="binding site" evidence="12">
    <location>
        <position position="120"/>
    </location>
    <ligand>
        <name>Mg(2+)</name>
        <dbReference type="ChEBI" id="CHEBI:18420"/>
        <label>1</label>
    </ligand>
</feature>
<keyword evidence="6 12" id="KW-0378">Hydrolase</keyword>
<comment type="pathway">
    <text evidence="9">Carbohydrate biosynthesis.</text>
</comment>
<comment type="cofactor">
    <cofactor evidence="12">
        <name>Mg(2+)</name>
        <dbReference type="ChEBI" id="CHEBI:18420"/>
    </cofactor>
    <text evidence="12">Binds 2 magnesium ions per subunit.</text>
</comment>
<comment type="subunit">
    <text evidence="12">Homotetramer.</text>
</comment>
<dbReference type="SUPFAM" id="SSF56655">
    <property type="entry name" value="Carbohydrate phosphatase"/>
    <property type="match status" value="1"/>
</dbReference>
<dbReference type="PANTHER" id="PTHR11556:SF35">
    <property type="entry name" value="SEDOHEPTULOSE-1,7-BISPHOSPHATASE, CHLOROPLASTIC"/>
    <property type="match status" value="1"/>
</dbReference>
<feature type="binding site" evidence="12">
    <location>
        <position position="250"/>
    </location>
    <ligand>
        <name>substrate</name>
    </ligand>
</feature>
<comment type="catalytic activity">
    <reaction evidence="1 12">
        <text>beta-D-fructose 1,6-bisphosphate + H2O = beta-D-fructose 6-phosphate + phosphate</text>
        <dbReference type="Rhea" id="RHEA:11064"/>
        <dbReference type="ChEBI" id="CHEBI:15377"/>
        <dbReference type="ChEBI" id="CHEBI:32966"/>
        <dbReference type="ChEBI" id="CHEBI:43474"/>
        <dbReference type="ChEBI" id="CHEBI:57634"/>
        <dbReference type="EC" id="3.1.3.11"/>
    </reaction>
</comment>
<evidence type="ECO:0000259" key="14">
    <source>
        <dbReference type="Pfam" id="PF00316"/>
    </source>
</evidence>
<dbReference type="PIRSF" id="PIRSF500210">
    <property type="entry name" value="FBPtase"/>
    <property type="match status" value="1"/>
</dbReference>
<evidence type="ECO:0000256" key="2">
    <source>
        <dbReference type="ARBA" id="ARBA00010941"/>
    </source>
</evidence>
<evidence type="ECO:0000256" key="11">
    <source>
        <dbReference type="ARBA" id="ARBA00081210"/>
    </source>
</evidence>
<feature type="binding site" evidence="12">
    <location>
        <position position="289"/>
    </location>
    <ligand>
        <name>Mg(2+)</name>
        <dbReference type="ChEBI" id="CHEBI:18420"/>
        <label>2</label>
    </ligand>
</feature>
<feature type="binding site" evidence="12">
    <location>
        <position position="118"/>
    </location>
    <ligand>
        <name>Mg(2+)</name>
        <dbReference type="ChEBI" id="CHEBI:18420"/>
        <label>2</label>
    </ligand>
</feature>
<dbReference type="AlphaFoldDB" id="A0A445MZH8"/>
<dbReference type="GO" id="GO:0042132">
    <property type="term" value="F:fructose 1,6-bisphosphate 1-phosphatase activity"/>
    <property type="evidence" value="ECO:0007669"/>
    <property type="project" value="UniProtKB-UniRule"/>
</dbReference>
<feature type="domain" description="Fructose-1-6-bisphosphatase class I N-terminal" evidence="14">
    <location>
        <begin position="8"/>
        <end position="203"/>
    </location>
</feature>
<evidence type="ECO:0000256" key="6">
    <source>
        <dbReference type="ARBA" id="ARBA00022801"/>
    </source>
</evidence>
<sequence>MARRDISITITQHILEQQKRENPEATGAFTILLNELVVAAKVISREVNKAGLADILGSTGKVNIQGEQVQKLDQFANQVIIERMQHIGQLCCMGSEEDADLIDIPQRYPKGEYIILFDPLDGSSNIDVNVSIGTIFGIYKKKSKETRIDYLLNDVLQPGRQQVAAGYFIYGSSTMMVYTTGNGTGVHGFTLFPSVGEFLLSHENIRTPEKGKIYSVNEGNYPFWDDKTWKLVDYFKTKDPETKRPYSSRYVGSLVADFHRNLLKGGIFMYPADLKDPKKSTGKLRLMVEANPLAFVVQEAGGYASDGYGPILDIEPTQLHQRVPLYIGSKEDVKLAEQFISGKRTS</sequence>
<dbReference type="GO" id="GO:0030388">
    <property type="term" value="P:fructose 1,6-bisphosphate metabolic process"/>
    <property type="evidence" value="ECO:0007669"/>
    <property type="project" value="TreeGrafter"/>
</dbReference>
<dbReference type="InterPro" id="IPR028343">
    <property type="entry name" value="FBPtase"/>
</dbReference>
<dbReference type="FunFam" id="3.40.190.80:FF:000001">
    <property type="entry name" value="Fructose-1,6-bisphosphatase class 1"/>
    <property type="match status" value="1"/>
</dbReference>
<keyword evidence="4 12" id="KW-0963">Cytoplasm</keyword>
<evidence type="ECO:0000256" key="1">
    <source>
        <dbReference type="ARBA" id="ARBA00001273"/>
    </source>
</evidence>
<comment type="caution">
    <text evidence="12">Lacks conserved residue(s) required for the propagation of feature annotation.</text>
</comment>
<evidence type="ECO:0000256" key="3">
    <source>
        <dbReference type="ARBA" id="ARBA00013093"/>
    </source>
</evidence>
<dbReference type="Pfam" id="PF00316">
    <property type="entry name" value="FBPase"/>
    <property type="match status" value="1"/>
</dbReference>
<dbReference type="GO" id="GO:0005829">
    <property type="term" value="C:cytosol"/>
    <property type="evidence" value="ECO:0007669"/>
    <property type="project" value="TreeGrafter"/>
</dbReference>
<feature type="binding site" evidence="12">
    <location>
        <position position="217"/>
    </location>
    <ligand>
        <name>substrate</name>
    </ligand>
</feature>
<evidence type="ECO:0000256" key="9">
    <source>
        <dbReference type="ARBA" id="ARBA00024331"/>
    </source>
</evidence>
<dbReference type="EMBL" id="OJIN01000177">
    <property type="protein sequence ID" value="SPD74887.1"/>
    <property type="molecule type" value="Genomic_DNA"/>
</dbReference>
<dbReference type="HAMAP" id="MF_01855">
    <property type="entry name" value="FBPase_class1"/>
    <property type="match status" value="1"/>
</dbReference>
<dbReference type="PRINTS" id="PR00115">
    <property type="entry name" value="F16BPHPHTASE"/>
</dbReference>
<evidence type="ECO:0000256" key="13">
    <source>
        <dbReference type="RuleBase" id="RU000508"/>
    </source>
</evidence>
<dbReference type="Gene3D" id="3.30.540.10">
    <property type="entry name" value="Fructose-1,6-Bisphosphatase, subunit A, domain 1"/>
    <property type="match status" value="1"/>
</dbReference>
<comment type="subcellular location">
    <subcellularLocation>
        <location evidence="12">Cytoplasm</location>
    </subcellularLocation>
</comment>
<keyword evidence="5 12" id="KW-0479">Metal-binding</keyword>
<keyword evidence="7 12" id="KW-0460">Magnesium</keyword>
<name>A0A445MZH8_9BACT</name>
<dbReference type="InterPro" id="IPR033391">
    <property type="entry name" value="FBPase_N"/>
</dbReference>
<dbReference type="GO" id="GO:0000287">
    <property type="term" value="F:magnesium ion binding"/>
    <property type="evidence" value="ECO:0007669"/>
    <property type="project" value="UniProtKB-UniRule"/>
</dbReference>
<dbReference type="PANTHER" id="PTHR11556">
    <property type="entry name" value="FRUCTOSE-1,6-BISPHOSPHATASE-RELATED"/>
    <property type="match status" value="1"/>
</dbReference>
<feature type="binding site" evidence="12">
    <location>
        <position position="118"/>
    </location>
    <ligand>
        <name>Mg(2+)</name>
        <dbReference type="ChEBI" id="CHEBI:18420"/>
        <label>1</label>
    </ligand>
</feature>
<evidence type="ECO:0000256" key="10">
    <source>
        <dbReference type="ARBA" id="ARBA00072069"/>
    </source>
</evidence>
<feature type="binding site" evidence="12">
    <location>
        <begin position="121"/>
        <end position="124"/>
    </location>
    <ligand>
        <name>substrate</name>
    </ligand>
</feature>
<dbReference type="InterPro" id="IPR044015">
    <property type="entry name" value="FBPase_C_dom"/>
</dbReference>
<organism evidence="16">
    <name type="scientific">uncultured Desulfobacterium sp</name>
    <dbReference type="NCBI Taxonomy" id="201089"/>
    <lineage>
        <taxon>Bacteria</taxon>
        <taxon>Pseudomonadati</taxon>
        <taxon>Thermodesulfobacteriota</taxon>
        <taxon>Desulfobacteria</taxon>
        <taxon>Desulfobacterales</taxon>
        <taxon>Desulfobacteriaceae</taxon>
        <taxon>Desulfobacterium</taxon>
        <taxon>environmental samples</taxon>
    </lineage>
</organism>
<keyword evidence="8 12" id="KW-0119">Carbohydrate metabolism</keyword>
<evidence type="ECO:0000256" key="4">
    <source>
        <dbReference type="ARBA" id="ARBA00022490"/>
    </source>
</evidence>
<comment type="similarity">
    <text evidence="2 12 13">Belongs to the FBPase class 1 family.</text>
</comment>
<dbReference type="PIRSF" id="PIRSF000904">
    <property type="entry name" value="FBPtase_SBPase"/>
    <property type="match status" value="1"/>
</dbReference>
<dbReference type="CDD" id="cd00354">
    <property type="entry name" value="FBPase"/>
    <property type="match status" value="1"/>
</dbReference>
<evidence type="ECO:0000256" key="5">
    <source>
        <dbReference type="ARBA" id="ARBA00022723"/>
    </source>
</evidence>
<evidence type="ECO:0000256" key="7">
    <source>
        <dbReference type="ARBA" id="ARBA00022842"/>
    </source>
</evidence>
<evidence type="ECO:0000259" key="15">
    <source>
        <dbReference type="Pfam" id="PF18913"/>
    </source>
</evidence>
<feature type="binding site" evidence="12">
    <location>
        <position position="283"/>
    </location>
    <ligand>
        <name>substrate</name>
    </ligand>
</feature>
<evidence type="ECO:0000256" key="12">
    <source>
        <dbReference type="HAMAP-Rule" id="MF_01855"/>
    </source>
</evidence>
<feature type="binding site" evidence="12">
    <location>
        <position position="121"/>
    </location>
    <ligand>
        <name>Mg(2+)</name>
        <dbReference type="ChEBI" id="CHEBI:18420"/>
        <label>2</label>
    </ligand>
</feature>
<evidence type="ECO:0000313" key="16">
    <source>
        <dbReference type="EMBL" id="SPD74887.1"/>
    </source>
</evidence>
<dbReference type="Gene3D" id="3.40.190.80">
    <property type="match status" value="1"/>
</dbReference>
<dbReference type="GO" id="GO:0006094">
    <property type="term" value="P:gluconeogenesis"/>
    <property type="evidence" value="ECO:0007669"/>
    <property type="project" value="UniProtKB-UniRule"/>
</dbReference>
<accession>A0A445MZH8</accession>
<reference evidence="16" key="1">
    <citation type="submission" date="2018-01" db="EMBL/GenBank/DDBJ databases">
        <authorList>
            <person name="Regsiter A."/>
            <person name="William W."/>
        </authorList>
    </citation>
    <scope>NUCLEOTIDE SEQUENCE</scope>
    <source>
        <strain evidence="16">TRIP AH-1</strain>
    </source>
</reference>
<protein>
    <recommendedName>
        <fullName evidence="10 12">Fructose-1,6-bisphosphatase class 1</fullName>
        <shortName evidence="12">FBPase class 1</shortName>
        <ecNumber evidence="3 12">3.1.3.11</ecNumber>
    </recommendedName>
    <alternativeName>
        <fullName evidence="11 12">D-fructose-1,6-bisphosphate 1-phosphohydrolase class 1</fullName>
    </alternativeName>
</protein>
<gene>
    <name evidence="12 16" type="primary">fbp</name>
    <name evidence="16" type="ORF">PITCH_A360022</name>
</gene>
<dbReference type="GO" id="GO:0006000">
    <property type="term" value="P:fructose metabolic process"/>
    <property type="evidence" value="ECO:0007669"/>
    <property type="project" value="TreeGrafter"/>
</dbReference>
<dbReference type="EC" id="3.1.3.11" evidence="3 12"/>
<dbReference type="InterPro" id="IPR000146">
    <property type="entry name" value="FBPase_class-1"/>
</dbReference>
<dbReference type="NCBIfam" id="NF006778">
    <property type="entry name" value="PRK09293.1-1"/>
    <property type="match status" value="1"/>
</dbReference>
<evidence type="ECO:0000256" key="8">
    <source>
        <dbReference type="ARBA" id="ARBA00023277"/>
    </source>
</evidence>
<dbReference type="GO" id="GO:0005986">
    <property type="term" value="P:sucrose biosynthetic process"/>
    <property type="evidence" value="ECO:0007669"/>
    <property type="project" value="TreeGrafter"/>
</dbReference>
<feature type="domain" description="Fructose-1-6-bisphosphatase class 1 C-terminal" evidence="15">
    <location>
        <begin position="208"/>
        <end position="339"/>
    </location>
</feature>
<dbReference type="Pfam" id="PF18913">
    <property type="entry name" value="FBPase_C"/>
    <property type="match status" value="1"/>
</dbReference>